<evidence type="ECO:0000313" key="5">
    <source>
        <dbReference type="Proteomes" id="UP000596742"/>
    </source>
</evidence>
<keyword evidence="5" id="KW-1185">Reference proteome</keyword>
<dbReference type="SMART" id="SM00248">
    <property type="entry name" value="ANK"/>
    <property type="match status" value="22"/>
</dbReference>
<evidence type="ECO:0000313" key="4">
    <source>
        <dbReference type="EMBL" id="VDI63981.1"/>
    </source>
</evidence>
<feature type="repeat" description="ANK" evidence="3">
    <location>
        <begin position="101"/>
        <end position="122"/>
    </location>
</feature>
<dbReference type="Pfam" id="PF12796">
    <property type="entry name" value="Ank_2"/>
    <property type="match status" value="3"/>
</dbReference>
<feature type="repeat" description="ANK" evidence="3">
    <location>
        <begin position="406"/>
        <end position="438"/>
    </location>
</feature>
<evidence type="ECO:0000256" key="1">
    <source>
        <dbReference type="ARBA" id="ARBA00022737"/>
    </source>
</evidence>
<feature type="repeat" description="ANK" evidence="3">
    <location>
        <begin position="439"/>
        <end position="462"/>
    </location>
</feature>
<dbReference type="InterPro" id="IPR036770">
    <property type="entry name" value="Ankyrin_rpt-contain_sf"/>
</dbReference>
<dbReference type="Proteomes" id="UP000596742">
    <property type="component" value="Unassembled WGS sequence"/>
</dbReference>
<accession>A0A8B6GHT3</accession>
<dbReference type="Gene3D" id="1.25.40.20">
    <property type="entry name" value="Ankyrin repeat-containing domain"/>
    <property type="match status" value="6"/>
</dbReference>
<keyword evidence="1" id="KW-0677">Repeat</keyword>
<dbReference type="PROSITE" id="PS50297">
    <property type="entry name" value="ANK_REP_REGION"/>
    <property type="match status" value="4"/>
</dbReference>
<dbReference type="PROSITE" id="PS50088">
    <property type="entry name" value="ANK_REPEAT"/>
    <property type="match status" value="5"/>
</dbReference>
<dbReference type="PANTHER" id="PTHR24198:SF165">
    <property type="entry name" value="ANKYRIN REPEAT-CONTAINING PROTEIN-RELATED"/>
    <property type="match status" value="1"/>
</dbReference>
<evidence type="ECO:0000256" key="2">
    <source>
        <dbReference type="ARBA" id="ARBA00023043"/>
    </source>
</evidence>
<evidence type="ECO:0000256" key="3">
    <source>
        <dbReference type="PROSITE-ProRule" id="PRU00023"/>
    </source>
</evidence>
<proteinExistence type="predicted"/>
<name>A0A8B6GHT3_MYTGA</name>
<dbReference type="OrthoDB" id="6100784at2759"/>
<feature type="repeat" description="ANK" evidence="3">
    <location>
        <begin position="136"/>
        <end position="168"/>
    </location>
</feature>
<protein>
    <submittedName>
        <fullName evidence="4">Uncharacterized protein</fullName>
    </submittedName>
</protein>
<dbReference type="PRINTS" id="PR01415">
    <property type="entry name" value="ANKYRIN"/>
</dbReference>
<reference evidence="4" key="1">
    <citation type="submission" date="2018-11" db="EMBL/GenBank/DDBJ databases">
        <authorList>
            <person name="Alioto T."/>
            <person name="Alioto T."/>
        </authorList>
    </citation>
    <scope>NUCLEOTIDE SEQUENCE</scope>
</reference>
<feature type="repeat" description="ANK" evidence="3">
    <location>
        <begin position="233"/>
        <end position="265"/>
    </location>
</feature>
<gene>
    <name evidence="4" type="ORF">MGAL_10B022682</name>
</gene>
<sequence>MVWYNYDGKRFSISCACVIFLFERSKVSHWPPEVLREELSASAIDGFAHIPTDMMSWSGKLVECRGTPLHIFAAIGLKEELRTAIHQLQDGTTAKFLTDQRGATPLHYAAVNGNLDICEIIVAGMGSEMIYQSDNWKRTPLHRALYRRKAQTITYLIQLNADVDTEDFTGNSCLDLLYKQNAKDIEFIVSKLETDCVDNRVQFCLCYMSMRNKNFSHVLQLAQSISVSSEVQIGNTLLHLSAEFKLLDVTKMLVSKGFDKSQRDLTEFLPFHIACKFGTIDQIQILMYPEMDDSDVNKGLQLCIRHGHTKGCHEINVFRQDIVLEETTVCMVMKTVQATFRKFKHKYIDEEPLKHFENIASMLLPTIKSIPDVLNTYVYDAALYGASETLILLKSLGASFNTCDFSGRSPLHEAAQSNKLRCVQVLLKGGANPNTVDWRGSTPLHYACGAGNANIVKCLMENKHVKVNIKDVNGRTPLLVAAYYCRNDIVCYLLRNCEQVVDLTVQDEDGYGLLHFSIHLKESTFDLIVEKMSTRPKPMIVDESVRTKHQIPDHSWIGEVIFTDFRAHLHDMDERSSYNDIYVNSQFSLQRSTVSSLWTSREKEQNHVKKKQRKSPKFSYQLCSGCKRLIKSLALHRCVVPSDMRGKKIKLKAFEYLKRDNKEKITVPPFFLAVKCGNYSVMRKLRKLDKKVSTYNDNFGRNCLSLALDLKSLRLVKHVLELIPDIEKSGAVHRVVSQASYSKRDSTPLQLMTYLISIGCTLNGTNDTTLDEVVVGLSITNKNTDIAKILIEKGQTISDKTMAMAATSGSVDIVETALKKWRKNDAKQMTEIDILSIAISSRDISIDVMTYLLSRYYKHKEHGTTERHEKTNKYLQDLCKSLQIPLVRKQSLLGKLLNKNHPALKRKPRTQIEIFSKIGTLLLNHDPNLGMNYTGDVHIVCECLRDCIEMKCFDVAELLIQKSTDIIWKCELSDKRCSFQRHFHKKIYNSSSKKLVNISYLQNIILAAASKDTPETVLNAVLKYGAKFFRSDDGADVGIDLDSLPAESRKDAEKIADNMVKLVLTVLELITGEKLRHFNAVKIWKQVPGVLPHIYLLSKDIDISPFVRSKEDCFLRYCYKLYKKKSLPPGTSVLHLSAGLQDSSVLKMVIKATVTIDTNIENEDGVSPLDIAVTAGYWQNYKILMDNNGLVKTETLEKCCIIDAYNAQKIIKMVDASYWGEKWCGRYWEYVEDMHCMEWDNNESSYFHIIRGFSHCLEGHPYKSFQGKSRIKMAQDIWNSSKYQYKSFWHFSKPNPCYADNRPGKSRLKIVQDVWSRLEIGQDGKLLKDEARLACACAVYRLWEIIEYFMEKAPHLIINAINEEKGLMLAKHEFLFLLCTHSQTSMILKHLSFIEKHIKSIKLKALSGLIMYVIARNEEELCHHLFTKTLVSIGIESYDDVLQYRDIEQKTALHHGAKNGNLISLQFLTSQITTLWVGEVDLLNSTDTFKGSPLWYALSNRHWKCAQLLLIKGCTSKTSRAVLDFDTKRKFKVIATNMLLNFQSGDMNMTFSKRVYQSRVNKSVTMAYRLGQKRGNIFELNKQGKEKRNSKKQKRHNNTLSPLKIERSNDYKRTVVLIKLSKAAKRNGAGLIHVAYALGDQTLISHINAQESTAFKQEDRWGRLPIVYAIKHENFDIVRPNEINQKSSIVKALIWKFMSTNQNQNKLGYFLTQLLSFVCRRYASRLETPYFSADEAGAFTHQLIESIESSFHNAEHKCTGLSANMEHMLKQFFDAEAIETFICLFNFHRRGLYSRYYNVYSSVVYPGEPKEGLNQLTLANMIKDHISAAGVKNIPKELLIVLLISGESWVYELLIDSLTNESENKLKDPYLLDLTIIDIVPLSTQSENENDKIVLSQEVIKQIERVLKLESSLTLHSDVVGIAKEKKLWSYLEVIGHHSLIGSGVLSSVWQTVMAKAAESGRIQFMKSILSSLEVSKMTDEQKSCFTAFICLSSLTGQLETVKYLIRNRIPLISRLDESPIKDLLGKSHVPSWGVLEYAVKGNSTDTIVFLLKCFREDRALKNSVKGRDLLKLAIKNGNKDVFQHLCNYVDKELGQTVTRQEIEEAYKISLMRGREEFCLQLLEQNKTSLVVNADNKMSSLHLAAIHGMYSLVEKIIQTRPEVVNQIDGNGYSAADYAVFYGRTRIASLLTENKTSISNSVVDRLECYGWFRDHMTFNQTLDNSEKDELVQSYRGRTQLTIKSALEYGNDTLAASAIHSSQYLIKANLESNFPDIVILIHLAAQKGCIKSLGYLCRIFQEDENVQTKVSTHELKGYTALAYAITNSNFECVKELLKIGGIKWQSLSTGENILHLAVRTDQLSIVQLVDDITKGSCRMKKNHQGMTPLLYAVALGQHHILAYLSTGLSLQSQEHSHHTNSENRDFTCLECNFDMCIGWSKIYLNSEKYQIKERNTRPINTQNTSAIFFVIDKRLRLDSYRRHSTSFNRKPRKELLLTFMVDNIPRESSLWKSILISMGYKDDNASLQEALLQLPSSSGETVHHRIKRFMGRPEYTDTLARLSQVDNDISDLILSAAVCGNTQFLKQHMEINTRSKNDQSSLNEIAFAFGNMQTALYLHRNLENNQTMYSIFHELAETLPLRVKWVIGIAKPGDERWEKSIITDPINNHLSMADLWVIANFPNDVVNSICSNIDENVLIPQTICGKKYTVDVDSFRKNTLSSQLHNVTMKAYVASSHIYGRQLQTLTRNGYEKLNAVQNVKMSCEPVGPGSLPKIHIDSSGNFIENVVFTQTKTGTALMVDNSITQRSEEVINRNRVMTDILPTVSALVLDVFERGVTLRIDWNSLESRRRTGNYDILLNLLSGESSGNLLGGLHDVLLQCKTLRRELLNMFDQATVDFSLHSLSHIREVVVVYVDNLQRPEISRKAKTTSLSDILTWEFTYERGTLKYNRENFPLLIALLRYHNLADAIYNSVYRIANLNTNVDNRSKFKKYKEKLTLEIDLKSFGIKDSTMINEKLCQGVSREVNVVAHECEAIMRLVWKAKKILLRNSPSVQGAGLFLQDDAITISVCTYLNSQKALTIERGQIRQKLEDIEDQQAFAEWKSEQFNAIKLKIEETSSMLRKQRGIDVHVSFDEKRIAAYGFQRYRRELEHPHVVTTAMMAKCVQNIFLAVQFMIDEVFHSNFAQYILPLSNDNSISNGLWVKVFQDSRNQVSSDNSFIVNKVVKLKLKKHLKRRWGQYRRSLKTDVFTDASLVPLYTCKVEEKDRAKICWKHNSFEFSTLVPRKQPSSELVSLNNRVYRIVDESLFQEVLSQLPTKINVNADTLITGEMIDKSVLRDKLSPDFHNVLANSKMQINTPMIIDEVNRDFQSIFKVLGFVPSYIEIDFESFNAYIKSSDNSKETREHIHRTIRIVSSRMKSAFFNLFFNYGLIQPRIQTYSRYKFNRFVDHELSIPIPPCSYLKLIQELVIDMLKSIQSFKLKHIGETRITPKKNLNRLENPVLIGQETQIEILFYNSPIDTSLEVHIKQALLSLVIDKLENAISTRFADEMRINKKLITVKNKYSSSLEFEEAVLWQKHVYCKEKGIILSMFHSIKVDGTTAVFKMKGISSLEFSVSISEKQSVDSKVFRNVCKSHPSADVMTIFESDLQFLMFEQNSVRLYMKKPLNSKVEYNDPAIYRINFTTKSATQFSLKPFYCDWLGQNNIVLKFTIPDTVDKQSDMSFIVNDKLIGNFPNIIINTKPQSNATISMSTSVQVKKDGWFNISVEHEKHRFVEVSDLPPQYRIISSNKMIEPIVGGASGPSTQFVVSYTPAHIFSQNNNYIHSPIRITGISQEKYRVHVDDHQREIRITAVCRQCKQRLNICTEFQDIIPNVELVVNRPDDEPEDVHEDSINTNTQNYEEKGFRC</sequence>
<keyword evidence="2 3" id="KW-0040">ANK repeat</keyword>
<organism evidence="4 5">
    <name type="scientific">Mytilus galloprovincialis</name>
    <name type="common">Mediterranean mussel</name>
    <dbReference type="NCBI Taxonomy" id="29158"/>
    <lineage>
        <taxon>Eukaryota</taxon>
        <taxon>Metazoa</taxon>
        <taxon>Spiralia</taxon>
        <taxon>Lophotrochozoa</taxon>
        <taxon>Mollusca</taxon>
        <taxon>Bivalvia</taxon>
        <taxon>Autobranchia</taxon>
        <taxon>Pteriomorphia</taxon>
        <taxon>Mytilida</taxon>
        <taxon>Mytiloidea</taxon>
        <taxon>Mytilidae</taxon>
        <taxon>Mytilinae</taxon>
        <taxon>Mytilus</taxon>
    </lineage>
</organism>
<dbReference type="SUPFAM" id="SSF48403">
    <property type="entry name" value="Ankyrin repeat"/>
    <property type="match status" value="5"/>
</dbReference>
<dbReference type="EMBL" id="UYJE01008452">
    <property type="protein sequence ID" value="VDI63981.1"/>
    <property type="molecule type" value="Genomic_DNA"/>
</dbReference>
<dbReference type="PANTHER" id="PTHR24198">
    <property type="entry name" value="ANKYRIN REPEAT AND PROTEIN KINASE DOMAIN-CONTAINING PROTEIN"/>
    <property type="match status" value="1"/>
</dbReference>
<dbReference type="InterPro" id="IPR002110">
    <property type="entry name" value="Ankyrin_rpt"/>
</dbReference>
<comment type="caution">
    <text evidence="4">The sequence shown here is derived from an EMBL/GenBank/DDBJ whole genome shotgun (WGS) entry which is preliminary data.</text>
</comment>